<gene>
    <name evidence="1" type="ORF">ACFSKV_14715</name>
</gene>
<name>A0ABW5BA03_9BACT</name>
<reference evidence="2" key="1">
    <citation type="journal article" date="2019" name="Int. J. Syst. Evol. Microbiol.">
        <title>The Global Catalogue of Microorganisms (GCM) 10K type strain sequencing project: providing services to taxonomists for standard genome sequencing and annotation.</title>
        <authorList>
            <consortium name="The Broad Institute Genomics Platform"/>
            <consortium name="The Broad Institute Genome Sequencing Center for Infectious Disease"/>
            <person name="Wu L."/>
            <person name="Ma J."/>
        </authorList>
    </citation>
    <scope>NUCLEOTIDE SEQUENCE [LARGE SCALE GENOMIC DNA]</scope>
    <source>
        <strain evidence="2">KCTC 19812</strain>
    </source>
</reference>
<sequence>MSTLFKNLFIIFLVSMVFSSCELLDLFGEEEDESATMCYSISGNILSVNCSSNKYGGCDGGSLGTYASWSDCSKDMSAVLETWRTSGVLAAGPNADSGGGGNNSSSAPGYCTSTYQGPQGEPQRDSFCEAAWLYLCKNGYSPNSKEVKSYCDLYRQMNDISTPKENCPYCR</sequence>
<dbReference type="Proteomes" id="UP001597414">
    <property type="component" value="Unassembled WGS sequence"/>
</dbReference>
<dbReference type="RefSeq" id="WP_380804322.1">
    <property type="nucleotide sequence ID" value="NZ_JBHUIV010000020.1"/>
</dbReference>
<comment type="caution">
    <text evidence="1">The sequence shown here is derived from an EMBL/GenBank/DDBJ whole genome shotgun (WGS) entry which is preliminary data.</text>
</comment>
<dbReference type="EMBL" id="JBHUIV010000020">
    <property type="protein sequence ID" value="MFD2202827.1"/>
    <property type="molecule type" value="Genomic_DNA"/>
</dbReference>
<evidence type="ECO:0000313" key="2">
    <source>
        <dbReference type="Proteomes" id="UP001597414"/>
    </source>
</evidence>
<protein>
    <recommendedName>
        <fullName evidence="3">Lipoprotein</fullName>
    </recommendedName>
</protein>
<proteinExistence type="predicted"/>
<evidence type="ECO:0008006" key="3">
    <source>
        <dbReference type="Google" id="ProtNLM"/>
    </source>
</evidence>
<keyword evidence="2" id="KW-1185">Reference proteome</keyword>
<evidence type="ECO:0000313" key="1">
    <source>
        <dbReference type="EMBL" id="MFD2202827.1"/>
    </source>
</evidence>
<organism evidence="1 2">
    <name type="scientific">Shivajiella indica</name>
    <dbReference type="NCBI Taxonomy" id="872115"/>
    <lineage>
        <taxon>Bacteria</taxon>
        <taxon>Pseudomonadati</taxon>
        <taxon>Bacteroidota</taxon>
        <taxon>Cytophagia</taxon>
        <taxon>Cytophagales</taxon>
        <taxon>Cyclobacteriaceae</taxon>
        <taxon>Shivajiella</taxon>
    </lineage>
</organism>
<dbReference type="PROSITE" id="PS51257">
    <property type="entry name" value="PROKAR_LIPOPROTEIN"/>
    <property type="match status" value="1"/>
</dbReference>
<accession>A0ABW5BA03</accession>